<name>A0A6A4V9Y6_AMPAM</name>
<dbReference type="Proteomes" id="UP000440578">
    <property type="component" value="Unassembled WGS sequence"/>
</dbReference>
<comment type="caution">
    <text evidence="1">The sequence shown here is derived from an EMBL/GenBank/DDBJ whole genome shotgun (WGS) entry which is preliminary data.</text>
</comment>
<keyword evidence="2" id="KW-1185">Reference proteome</keyword>
<dbReference type="OrthoDB" id="21123at2759"/>
<accession>A0A6A4V9Y6</accession>
<organism evidence="1 2">
    <name type="scientific">Amphibalanus amphitrite</name>
    <name type="common">Striped barnacle</name>
    <name type="synonym">Balanus amphitrite</name>
    <dbReference type="NCBI Taxonomy" id="1232801"/>
    <lineage>
        <taxon>Eukaryota</taxon>
        <taxon>Metazoa</taxon>
        <taxon>Ecdysozoa</taxon>
        <taxon>Arthropoda</taxon>
        <taxon>Crustacea</taxon>
        <taxon>Multicrustacea</taxon>
        <taxon>Cirripedia</taxon>
        <taxon>Thoracica</taxon>
        <taxon>Thoracicalcarea</taxon>
        <taxon>Balanomorpha</taxon>
        <taxon>Balanoidea</taxon>
        <taxon>Balanidae</taxon>
        <taxon>Amphibalaninae</taxon>
        <taxon>Amphibalanus</taxon>
    </lineage>
</organism>
<dbReference type="AlphaFoldDB" id="A0A6A4V9Y6"/>
<gene>
    <name evidence="1" type="ORF">FJT64_010455</name>
</gene>
<reference evidence="1 2" key="1">
    <citation type="submission" date="2019-07" db="EMBL/GenBank/DDBJ databases">
        <title>Draft genome assembly of a fouling barnacle, Amphibalanus amphitrite (Darwin, 1854): The first reference genome for Thecostraca.</title>
        <authorList>
            <person name="Kim W."/>
        </authorList>
    </citation>
    <scope>NUCLEOTIDE SEQUENCE [LARGE SCALE GENOMIC DNA]</scope>
    <source>
        <strain evidence="1">SNU_AA5</strain>
        <tissue evidence="1">Soma without cirri and trophi</tissue>
    </source>
</reference>
<proteinExistence type="predicted"/>
<protein>
    <submittedName>
        <fullName evidence="1">Uncharacterized protein</fullName>
    </submittedName>
</protein>
<dbReference type="EMBL" id="VIIS01001883">
    <property type="protein sequence ID" value="KAF0291386.1"/>
    <property type="molecule type" value="Genomic_DNA"/>
</dbReference>
<evidence type="ECO:0000313" key="2">
    <source>
        <dbReference type="Proteomes" id="UP000440578"/>
    </source>
</evidence>
<sequence>MIVKNGFIVGRYDHERAREERELLDRPDGGQATFVQKQMRAAAGRGTVEDRLKSNRYNIQRSAAAMDKSFVRR</sequence>
<evidence type="ECO:0000313" key="1">
    <source>
        <dbReference type="EMBL" id="KAF0291386.1"/>
    </source>
</evidence>